<reference evidence="1" key="1">
    <citation type="submission" date="2017-05" db="UniProtKB">
        <authorList>
            <consortium name="EnsemblMetazoa"/>
        </authorList>
    </citation>
    <scope>IDENTIFICATION</scope>
</reference>
<dbReference type="PANTHER" id="PTHR34718">
    <property type="entry name" value="PHD-TYPE DOMAIN-CONTAINING PROTEIN"/>
    <property type="match status" value="1"/>
</dbReference>
<dbReference type="InParanoid" id="A0A1X7UZK6"/>
<evidence type="ECO:0008006" key="2">
    <source>
        <dbReference type="Google" id="ProtNLM"/>
    </source>
</evidence>
<name>A0A1X7UZK6_AMPQE</name>
<protein>
    <recommendedName>
        <fullName evidence="2">Ubiquitin-like protease family profile domain-containing protein</fullName>
    </recommendedName>
</protein>
<dbReference type="PANTHER" id="PTHR34718:SF2">
    <property type="entry name" value="PHD-TYPE DOMAIN-CONTAINING PROTEIN"/>
    <property type="match status" value="1"/>
</dbReference>
<sequence>MTVGHVPRRISSVCSLFLRKSGAHIVCKITGNRHYSKDLPQGGLELPCIYIFSGNSEGLVKALKLLSSMKYPYTFKSECIASEVTEPEQIIVEPEKMELEQEPEMPITIHENGIDTSPQRKRTKSDTIWLKINDIWILTEYDYDVLSGGLELNDNLVNAAQQLLSRQFPSIQGFSSTQKPKILNAWTDNYIQILHSCTNHWITISSIGCESGEVCVYDSLYSNTDNATDQVIQQIFASGSMKISLPSVQKQRGVLDCGLFAIAFATFMSFSNNKGSIVDYKLKQHALRSHLITCFENNSITPFI</sequence>
<dbReference type="AlphaFoldDB" id="A0A1X7UZK6"/>
<dbReference type="Gene3D" id="3.40.395.10">
    <property type="entry name" value="Adenoviral Proteinase, Chain A"/>
    <property type="match status" value="1"/>
</dbReference>
<evidence type="ECO:0000313" key="1">
    <source>
        <dbReference type="EnsemblMetazoa" id="Aqu2.1.33203_001"/>
    </source>
</evidence>
<dbReference type="SUPFAM" id="SSF54001">
    <property type="entry name" value="Cysteine proteinases"/>
    <property type="match status" value="1"/>
</dbReference>
<organism evidence="1">
    <name type="scientific">Amphimedon queenslandica</name>
    <name type="common">Sponge</name>
    <dbReference type="NCBI Taxonomy" id="400682"/>
    <lineage>
        <taxon>Eukaryota</taxon>
        <taxon>Metazoa</taxon>
        <taxon>Porifera</taxon>
        <taxon>Demospongiae</taxon>
        <taxon>Heteroscleromorpha</taxon>
        <taxon>Haplosclerida</taxon>
        <taxon>Niphatidae</taxon>
        <taxon>Amphimedon</taxon>
    </lineage>
</organism>
<dbReference type="OrthoDB" id="8187670at2759"/>
<dbReference type="EnsemblMetazoa" id="Aqu2.1.33203_001">
    <property type="protein sequence ID" value="Aqu2.1.33203_001"/>
    <property type="gene ID" value="Aqu2.1.33203"/>
</dbReference>
<proteinExistence type="predicted"/>
<dbReference type="InterPro" id="IPR038765">
    <property type="entry name" value="Papain-like_cys_pep_sf"/>
</dbReference>
<accession>A0A1X7UZK6</accession>